<proteinExistence type="predicted"/>
<dbReference type="InterPro" id="IPR029044">
    <property type="entry name" value="Nucleotide-diphossugar_trans"/>
</dbReference>
<keyword evidence="6" id="KW-0325">Glycoprotein</keyword>
<evidence type="ECO:0000256" key="2">
    <source>
        <dbReference type="ARBA" id="ARBA00022692"/>
    </source>
</evidence>
<keyword evidence="5 7" id="KW-0472">Membrane</keyword>
<dbReference type="InterPro" id="IPR051292">
    <property type="entry name" value="Xyl/GlcA_transferase"/>
</dbReference>
<evidence type="ECO:0000256" key="3">
    <source>
        <dbReference type="ARBA" id="ARBA00022968"/>
    </source>
</evidence>
<dbReference type="GO" id="GO:0015020">
    <property type="term" value="F:glucuronosyltransferase activity"/>
    <property type="evidence" value="ECO:0007669"/>
    <property type="project" value="TreeGrafter"/>
</dbReference>
<dbReference type="PANTHER" id="PTHR12270:SF25">
    <property type="entry name" value="GLYCOSYLTRANSFERASE-LIKE PROTEIN LARGE"/>
    <property type="match status" value="1"/>
</dbReference>
<feature type="transmembrane region" description="Helical" evidence="7">
    <location>
        <begin position="50"/>
        <end position="68"/>
    </location>
</feature>
<organism evidence="8 9">
    <name type="scientific">Leucocoprinus leucothites</name>
    <dbReference type="NCBI Taxonomy" id="201217"/>
    <lineage>
        <taxon>Eukaryota</taxon>
        <taxon>Fungi</taxon>
        <taxon>Dikarya</taxon>
        <taxon>Basidiomycota</taxon>
        <taxon>Agaricomycotina</taxon>
        <taxon>Agaricomycetes</taxon>
        <taxon>Agaricomycetidae</taxon>
        <taxon>Agaricales</taxon>
        <taxon>Agaricineae</taxon>
        <taxon>Agaricaceae</taxon>
        <taxon>Leucocoprinus</taxon>
    </lineage>
</organism>
<protein>
    <submittedName>
        <fullName evidence="8">Uncharacterized protein</fullName>
    </submittedName>
</protein>
<reference evidence="8 9" key="1">
    <citation type="journal article" date="2020" name="ISME J.">
        <title>Uncovering the hidden diversity of litter-decomposition mechanisms in mushroom-forming fungi.</title>
        <authorList>
            <person name="Floudas D."/>
            <person name="Bentzer J."/>
            <person name="Ahren D."/>
            <person name="Johansson T."/>
            <person name="Persson P."/>
            <person name="Tunlid A."/>
        </authorList>
    </citation>
    <scope>NUCLEOTIDE SEQUENCE [LARGE SCALE GENOMIC DNA]</scope>
    <source>
        <strain evidence="8 9">CBS 146.42</strain>
    </source>
</reference>
<evidence type="ECO:0000256" key="6">
    <source>
        <dbReference type="ARBA" id="ARBA00023180"/>
    </source>
</evidence>
<comment type="caution">
    <text evidence="8">The sequence shown here is derived from an EMBL/GenBank/DDBJ whole genome shotgun (WGS) entry which is preliminary data.</text>
</comment>
<evidence type="ECO:0000256" key="7">
    <source>
        <dbReference type="SAM" id="Phobius"/>
    </source>
</evidence>
<name>A0A8H5G486_9AGAR</name>
<keyword evidence="3" id="KW-0735">Signal-anchor</keyword>
<keyword evidence="4 7" id="KW-1133">Transmembrane helix</keyword>
<evidence type="ECO:0000313" key="9">
    <source>
        <dbReference type="Proteomes" id="UP000559027"/>
    </source>
</evidence>
<dbReference type="GO" id="GO:0016020">
    <property type="term" value="C:membrane"/>
    <property type="evidence" value="ECO:0007669"/>
    <property type="project" value="UniProtKB-SubCell"/>
</dbReference>
<dbReference type="Proteomes" id="UP000559027">
    <property type="component" value="Unassembled WGS sequence"/>
</dbReference>
<dbReference type="GO" id="GO:0035269">
    <property type="term" value="P:protein O-linked glycosylation via mannose"/>
    <property type="evidence" value="ECO:0007669"/>
    <property type="project" value="TreeGrafter"/>
</dbReference>
<accession>A0A8H5G486</accession>
<comment type="subcellular location">
    <subcellularLocation>
        <location evidence="1">Membrane</location>
        <topology evidence="1">Single-pass type II membrane protein</topology>
    </subcellularLocation>
</comment>
<dbReference type="SUPFAM" id="SSF53448">
    <property type="entry name" value="Nucleotide-diphospho-sugar transferases"/>
    <property type="match status" value="1"/>
</dbReference>
<evidence type="ECO:0000256" key="5">
    <source>
        <dbReference type="ARBA" id="ARBA00023136"/>
    </source>
</evidence>
<gene>
    <name evidence="8" type="ORF">D9756_001781</name>
</gene>
<keyword evidence="9" id="KW-1185">Reference proteome</keyword>
<evidence type="ECO:0000256" key="4">
    <source>
        <dbReference type="ARBA" id="ARBA00022989"/>
    </source>
</evidence>
<sequence length="486" mass="54600">MVRGTIVPGYNSSRPFTASAYSGDLVPEADQRTANGISHFPSFLVRRRKYLVVSVILVFAIIIFFNSSTSLRLPNLTSVHLHPNHDYSPSNSSLEPPQTTVFVTKTVNAPEVIKTAVVEQAVTSTTPPSQEPVVFVLIMWSKSSAVEGALLIKSILMYNSSPSEFHIICDDEAEGFLRSRFALVNRPRLNVWIKFYKPDWQSMVDRIEREGSISSDHSAGIPGLMKLFLHEIVPVKKGIYVDTDAFFISDPTLLWNVFETFKPSTAIVMSSHPDQDSPEWNHASRICSCVMLLHLEKLRSRRLMDSSIYRTDSSGRFPPALSPEAFRAMYGLPGGDGHGQYDNVRLGDQGYWWAIVSHLPEIFQPLSFDFEVTSCLLNTYNIGLGDDDTQESLELSRQTFLAGTPQEGDVVLPKLLHFNCLHGTDVYMEWEGWSNPDDILTQRWGAALKYHAGYKWIWLNSGQSSLHLETGGVVFADEQYARQLNV</sequence>
<dbReference type="Gene3D" id="3.90.550.10">
    <property type="entry name" value="Spore Coat Polysaccharide Biosynthesis Protein SpsA, Chain A"/>
    <property type="match status" value="1"/>
</dbReference>
<dbReference type="EMBL" id="JAACJO010000005">
    <property type="protein sequence ID" value="KAF5358050.1"/>
    <property type="molecule type" value="Genomic_DNA"/>
</dbReference>
<evidence type="ECO:0000256" key="1">
    <source>
        <dbReference type="ARBA" id="ARBA00004606"/>
    </source>
</evidence>
<dbReference type="AlphaFoldDB" id="A0A8H5G486"/>
<dbReference type="OrthoDB" id="411524at2759"/>
<keyword evidence="2 7" id="KW-0812">Transmembrane</keyword>
<dbReference type="PANTHER" id="PTHR12270">
    <property type="entry name" value="GLYCOSYLTRANSFERASE-RELATED"/>
    <property type="match status" value="1"/>
</dbReference>
<evidence type="ECO:0000313" key="8">
    <source>
        <dbReference type="EMBL" id="KAF5358050.1"/>
    </source>
</evidence>
<dbReference type="GO" id="GO:0042285">
    <property type="term" value="F:xylosyltransferase activity"/>
    <property type="evidence" value="ECO:0007669"/>
    <property type="project" value="TreeGrafter"/>
</dbReference>